<dbReference type="GO" id="GO:0016226">
    <property type="term" value="P:iron-sulfur cluster assembly"/>
    <property type="evidence" value="ECO:0007669"/>
    <property type="project" value="InterPro"/>
</dbReference>
<dbReference type="CDD" id="cd02037">
    <property type="entry name" value="Mrp_NBP35"/>
    <property type="match status" value="1"/>
</dbReference>
<dbReference type="GO" id="GO:0016787">
    <property type="term" value="F:hydrolase activity"/>
    <property type="evidence" value="ECO:0007669"/>
    <property type="project" value="UniProtKB-KW"/>
</dbReference>
<name>A0A4P9ZSJ0_9FUNG</name>
<evidence type="ECO:0000256" key="12">
    <source>
        <dbReference type="ARBA" id="ARBA00081370"/>
    </source>
</evidence>
<dbReference type="InterPro" id="IPR044304">
    <property type="entry name" value="NUBPL-like"/>
</dbReference>
<dbReference type="Pfam" id="PF10609">
    <property type="entry name" value="ParA"/>
    <property type="match status" value="1"/>
</dbReference>
<evidence type="ECO:0000256" key="6">
    <source>
        <dbReference type="ARBA" id="ARBA00022840"/>
    </source>
</evidence>
<feature type="region of interest" description="Disordered" evidence="13">
    <location>
        <begin position="1"/>
        <end position="24"/>
    </location>
</feature>
<comment type="similarity">
    <text evidence="11">Belongs to the Mrp/NBP35 ATP-binding proteins family.</text>
</comment>
<accession>A0A4P9ZSJ0</accession>
<dbReference type="Proteomes" id="UP000268162">
    <property type="component" value="Unassembled WGS sequence"/>
</dbReference>
<keyword evidence="14" id="KW-0378">Hydrolase</keyword>
<dbReference type="PANTHER" id="PTHR42961">
    <property type="entry name" value="IRON-SULFUR PROTEIN NUBPL"/>
    <property type="match status" value="1"/>
</dbReference>
<evidence type="ECO:0000256" key="8">
    <source>
        <dbReference type="ARBA" id="ARBA00023004"/>
    </source>
</evidence>
<evidence type="ECO:0000313" key="14">
    <source>
        <dbReference type="EMBL" id="RKP35440.1"/>
    </source>
</evidence>
<dbReference type="InterPro" id="IPR027417">
    <property type="entry name" value="P-loop_NTPase"/>
</dbReference>
<evidence type="ECO:0000256" key="2">
    <source>
        <dbReference type="ARBA" id="ARBA00004173"/>
    </source>
</evidence>
<evidence type="ECO:0000256" key="9">
    <source>
        <dbReference type="ARBA" id="ARBA00023014"/>
    </source>
</evidence>
<dbReference type="STRING" id="215637.A0A4P9ZSJ0"/>
<evidence type="ECO:0000256" key="3">
    <source>
        <dbReference type="ARBA" id="ARBA00022485"/>
    </source>
</evidence>
<protein>
    <recommendedName>
        <fullName evidence="12">Nucleotide-binding protein-like</fullName>
    </recommendedName>
</protein>
<dbReference type="InterPro" id="IPR033756">
    <property type="entry name" value="YlxH/NBP35"/>
</dbReference>
<evidence type="ECO:0000256" key="13">
    <source>
        <dbReference type="SAM" id="MobiDB-lite"/>
    </source>
</evidence>
<comment type="cofactor">
    <cofactor evidence="1">
        <name>[4Fe-4S] cluster</name>
        <dbReference type="ChEBI" id="CHEBI:49883"/>
    </cofactor>
</comment>
<keyword evidence="9" id="KW-0411">Iron-sulfur</keyword>
<evidence type="ECO:0000256" key="11">
    <source>
        <dbReference type="ARBA" id="ARBA00024036"/>
    </source>
</evidence>
<gene>
    <name evidence="14" type="ORF">BJ085DRAFT_43579</name>
</gene>
<dbReference type="GO" id="GO:0046872">
    <property type="term" value="F:metal ion binding"/>
    <property type="evidence" value="ECO:0007669"/>
    <property type="project" value="UniProtKB-KW"/>
</dbReference>
<keyword evidence="10" id="KW-0496">Mitochondrion</keyword>
<proteinExistence type="inferred from homology"/>
<dbReference type="GO" id="GO:0005759">
    <property type="term" value="C:mitochondrial matrix"/>
    <property type="evidence" value="ECO:0007669"/>
    <property type="project" value="UniProtKB-ARBA"/>
</dbReference>
<evidence type="ECO:0000256" key="5">
    <source>
        <dbReference type="ARBA" id="ARBA00022741"/>
    </source>
</evidence>
<keyword evidence="3" id="KW-0004">4Fe-4S</keyword>
<sequence>MKECSSPHLFSHDNPLGPQLPRMQRGLPTKRAIPQVAKVLLVSSGKGGVGKSTTAVNLAIALAQAKQRVGILDADIFGPSLPKLMNLYEEPNVAEEGGRITPLTNYGIQCMSMGFLVGEQAPIAWRGLMVMKAVQQLLYEVAWDPLDILVVDMPPGTGDVQLSIGQLVPVNGAIIITTPQELSLLDATRGVNMFRKVQIPILGLVQNMSYYVCPHCQTESQVFGPDSAARAAQDMDIPLLGRIPLEADISAGADCGVPITVAQPNSPHTQVYRDLAQRVIADLK</sequence>
<dbReference type="FunFam" id="3.40.50.300:FF:000709">
    <property type="entry name" value="Iron-sulfur protein NUBPL isoform X1"/>
    <property type="match status" value="1"/>
</dbReference>
<dbReference type="Gene3D" id="3.40.50.300">
    <property type="entry name" value="P-loop containing nucleotide triphosphate hydrolases"/>
    <property type="match status" value="1"/>
</dbReference>
<dbReference type="GO" id="GO:0051539">
    <property type="term" value="F:4 iron, 4 sulfur cluster binding"/>
    <property type="evidence" value="ECO:0007669"/>
    <property type="project" value="UniProtKB-KW"/>
</dbReference>
<comment type="subcellular location">
    <subcellularLocation>
        <location evidence="2">Mitochondrion</location>
    </subcellularLocation>
</comment>
<dbReference type="PANTHER" id="PTHR42961:SF2">
    <property type="entry name" value="IRON-SULFUR PROTEIN NUBPL"/>
    <property type="match status" value="1"/>
</dbReference>
<keyword evidence="7" id="KW-0809">Transit peptide</keyword>
<dbReference type="GO" id="GO:0140663">
    <property type="term" value="F:ATP-dependent FeS chaperone activity"/>
    <property type="evidence" value="ECO:0007669"/>
    <property type="project" value="InterPro"/>
</dbReference>
<keyword evidence="8" id="KW-0408">Iron</keyword>
<keyword evidence="4" id="KW-0479">Metal-binding</keyword>
<dbReference type="EMBL" id="ML002869">
    <property type="protein sequence ID" value="RKP35440.1"/>
    <property type="molecule type" value="Genomic_DNA"/>
</dbReference>
<evidence type="ECO:0000313" key="15">
    <source>
        <dbReference type="Proteomes" id="UP000268162"/>
    </source>
</evidence>
<evidence type="ECO:0000256" key="7">
    <source>
        <dbReference type="ARBA" id="ARBA00022946"/>
    </source>
</evidence>
<evidence type="ECO:0000256" key="10">
    <source>
        <dbReference type="ARBA" id="ARBA00023128"/>
    </source>
</evidence>
<dbReference type="SUPFAM" id="SSF52540">
    <property type="entry name" value="P-loop containing nucleoside triphosphate hydrolases"/>
    <property type="match status" value="1"/>
</dbReference>
<evidence type="ECO:0000256" key="1">
    <source>
        <dbReference type="ARBA" id="ARBA00001966"/>
    </source>
</evidence>
<evidence type="ECO:0000256" key="4">
    <source>
        <dbReference type="ARBA" id="ARBA00022723"/>
    </source>
</evidence>
<keyword evidence="5" id="KW-0547">Nucleotide-binding</keyword>
<keyword evidence="6" id="KW-0067">ATP-binding</keyword>
<dbReference type="GO" id="GO:0032981">
    <property type="term" value="P:mitochondrial respiratory chain complex I assembly"/>
    <property type="evidence" value="ECO:0007669"/>
    <property type="project" value="TreeGrafter"/>
</dbReference>
<dbReference type="GO" id="GO:0005524">
    <property type="term" value="F:ATP binding"/>
    <property type="evidence" value="ECO:0007669"/>
    <property type="project" value="UniProtKB-KW"/>
</dbReference>
<organism evidence="14 15">
    <name type="scientific">Dimargaris cristalligena</name>
    <dbReference type="NCBI Taxonomy" id="215637"/>
    <lineage>
        <taxon>Eukaryota</taxon>
        <taxon>Fungi</taxon>
        <taxon>Fungi incertae sedis</taxon>
        <taxon>Zoopagomycota</taxon>
        <taxon>Kickxellomycotina</taxon>
        <taxon>Dimargaritomycetes</taxon>
        <taxon>Dimargaritales</taxon>
        <taxon>Dimargaritaceae</taxon>
        <taxon>Dimargaris</taxon>
    </lineage>
</organism>
<reference evidence="15" key="1">
    <citation type="journal article" date="2018" name="Nat. Microbiol.">
        <title>Leveraging single-cell genomics to expand the fungal tree of life.</title>
        <authorList>
            <person name="Ahrendt S.R."/>
            <person name="Quandt C.A."/>
            <person name="Ciobanu D."/>
            <person name="Clum A."/>
            <person name="Salamov A."/>
            <person name="Andreopoulos B."/>
            <person name="Cheng J.F."/>
            <person name="Woyke T."/>
            <person name="Pelin A."/>
            <person name="Henrissat B."/>
            <person name="Reynolds N.K."/>
            <person name="Benny G.L."/>
            <person name="Smith M.E."/>
            <person name="James T.Y."/>
            <person name="Grigoriev I.V."/>
        </authorList>
    </citation>
    <scope>NUCLEOTIDE SEQUENCE [LARGE SCALE GENOMIC DNA]</scope>
    <source>
        <strain evidence="15">RSA 468</strain>
    </source>
</reference>
<keyword evidence="15" id="KW-1185">Reference proteome</keyword>
<dbReference type="AlphaFoldDB" id="A0A4P9ZSJ0"/>
<dbReference type="HAMAP" id="MF_02040">
    <property type="entry name" value="Mrp_NBP35"/>
    <property type="match status" value="1"/>
</dbReference>
<dbReference type="InterPro" id="IPR019591">
    <property type="entry name" value="Mrp/NBP35_ATP-bd"/>
</dbReference>